<reference evidence="1 2" key="1">
    <citation type="submission" date="2023-09" db="EMBL/GenBank/DDBJ databases">
        <authorList>
            <person name="Wang M."/>
        </authorList>
    </citation>
    <scope>NUCLEOTIDE SEQUENCE [LARGE SCALE GENOMIC DNA]</scope>
    <source>
        <strain evidence="1">GT-2023</strain>
        <tissue evidence="1">Liver</tissue>
    </source>
</reference>
<dbReference type="Proteomes" id="UP001558613">
    <property type="component" value="Unassembled WGS sequence"/>
</dbReference>
<comment type="caution">
    <text evidence="1">The sequence shown here is derived from an EMBL/GenBank/DDBJ whole genome shotgun (WGS) entry which is preliminary data.</text>
</comment>
<protein>
    <submittedName>
        <fullName evidence="1">Uncharacterized protein</fullName>
    </submittedName>
</protein>
<proteinExistence type="predicted"/>
<gene>
    <name evidence="1" type="ORF">QQF64_018526</name>
</gene>
<dbReference type="EMBL" id="JAYMGO010000022">
    <property type="protein sequence ID" value="KAL1250730.1"/>
    <property type="molecule type" value="Genomic_DNA"/>
</dbReference>
<evidence type="ECO:0000313" key="2">
    <source>
        <dbReference type="Proteomes" id="UP001558613"/>
    </source>
</evidence>
<accession>A0ABR3LCU0</accession>
<name>A0ABR3LCU0_9TELE</name>
<organism evidence="1 2">
    <name type="scientific">Cirrhinus molitorella</name>
    <name type="common">mud carp</name>
    <dbReference type="NCBI Taxonomy" id="172907"/>
    <lineage>
        <taxon>Eukaryota</taxon>
        <taxon>Metazoa</taxon>
        <taxon>Chordata</taxon>
        <taxon>Craniata</taxon>
        <taxon>Vertebrata</taxon>
        <taxon>Euteleostomi</taxon>
        <taxon>Actinopterygii</taxon>
        <taxon>Neopterygii</taxon>
        <taxon>Teleostei</taxon>
        <taxon>Ostariophysi</taxon>
        <taxon>Cypriniformes</taxon>
        <taxon>Cyprinidae</taxon>
        <taxon>Labeoninae</taxon>
        <taxon>Labeonini</taxon>
        <taxon>Cirrhinus</taxon>
    </lineage>
</organism>
<keyword evidence="2" id="KW-1185">Reference proteome</keyword>
<sequence length="97" mass="10986">MTASSLTYDDIMQEIMSSIEDSGIEDNGASRATTEMITHRVSLYLSYSSSQSRSRPFPRKDRLLTPQSNFRWVSTLMSRSALKRTTSLSSPPTFRTQ</sequence>
<evidence type="ECO:0000313" key="1">
    <source>
        <dbReference type="EMBL" id="KAL1250730.1"/>
    </source>
</evidence>